<evidence type="ECO:0000313" key="8">
    <source>
        <dbReference type="Proteomes" id="UP001201262"/>
    </source>
</evidence>
<evidence type="ECO:0000256" key="3">
    <source>
        <dbReference type="ARBA" id="ARBA00022989"/>
    </source>
</evidence>
<feature type="compositionally biased region" description="Gly residues" evidence="5">
    <location>
        <begin position="52"/>
        <end position="62"/>
    </location>
</feature>
<dbReference type="AlphaFoldDB" id="A0AAD4KXH1"/>
<feature type="region of interest" description="Disordered" evidence="5">
    <location>
        <begin position="1"/>
        <end position="76"/>
    </location>
</feature>
<proteinExistence type="predicted"/>
<dbReference type="RefSeq" id="XP_046072780.1">
    <property type="nucleotide sequence ID" value="XM_046218124.1"/>
</dbReference>
<protein>
    <recommendedName>
        <fullName evidence="9">Cytochrome oxidase c assembly-domain-containing protein</fullName>
    </recommendedName>
</protein>
<gene>
    <name evidence="7" type="ORF">BGW36DRAFT_396134</name>
</gene>
<keyword evidence="4 6" id="KW-0472">Membrane</keyword>
<dbReference type="InterPro" id="IPR029208">
    <property type="entry name" value="COX14"/>
</dbReference>
<evidence type="ECO:0000256" key="2">
    <source>
        <dbReference type="ARBA" id="ARBA00022692"/>
    </source>
</evidence>
<name>A0AAD4KXH1_9EURO</name>
<feature type="transmembrane region" description="Helical" evidence="6">
    <location>
        <begin position="110"/>
        <end position="131"/>
    </location>
</feature>
<reference evidence="7" key="1">
    <citation type="submission" date="2021-12" db="EMBL/GenBank/DDBJ databases">
        <title>Convergent genome expansion in fungi linked to evolution of root-endophyte symbiosis.</title>
        <authorList>
            <consortium name="DOE Joint Genome Institute"/>
            <person name="Ke Y.-H."/>
            <person name="Bonito G."/>
            <person name="Liao H.-L."/>
            <person name="Looney B."/>
            <person name="Rojas-Flechas A."/>
            <person name="Nash J."/>
            <person name="Hameed K."/>
            <person name="Schadt C."/>
            <person name="Martin F."/>
            <person name="Crous P.W."/>
            <person name="Miettinen O."/>
            <person name="Magnuson J.K."/>
            <person name="Labbe J."/>
            <person name="Jacobson D."/>
            <person name="Doktycz M.J."/>
            <person name="Veneault-Fourrey C."/>
            <person name="Kuo A."/>
            <person name="Mondo S."/>
            <person name="Calhoun S."/>
            <person name="Riley R."/>
            <person name="Ohm R."/>
            <person name="LaButti K."/>
            <person name="Andreopoulos B."/>
            <person name="Pangilinan J."/>
            <person name="Nolan M."/>
            <person name="Tritt A."/>
            <person name="Clum A."/>
            <person name="Lipzen A."/>
            <person name="Daum C."/>
            <person name="Barry K."/>
            <person name="Grigoriev I.V."/>
            <person name="Vilgalys R."/>
        </authorList>
    </citation>
    <scope>NUCLEOTIDE SEQUENCE</scope>
    <source>
        <strain evidence="7">PMI_201</strain>
    </source>
</reference>
<dbReference type="EMBL" id="JAJTJA010000005">
    <property type="protein sequence ID" value="KAH8698316.1"/>
    <property type="molecule type" value="Genomic_DNA"/>
</dbReference>
<keyword evidence="3 6" id="KW-1133">Transmembrane helix</keyword>
<evidence type="ECO:0000256" key="6">
    <source>
        <dbReference type="SAM" id="Phobius"/>
    </source>
</evidence>
<comment type="caution">
    <text evidence="7">The sequence shown here is derived from an EMBL/GenBank/DDBJ whole genome shotgun (WGS) entry which is preliminary data.</text>
</comment>
<accession>A0AAD4KXH1</accession>
<keyword evidence="2 6" id="KW-0812">Transmembrane</keyword>
<organism evidence="7 8">
    <name type="scientific">Talaromyces proteolyticus</name>
    <dbReference type="NCBI Taxonomy" id="1131652"/>
    <lineage>
        <taxon>Eukaryota</taxon>
        <taxon>Fungi</taxon>
        <taxon>Dikarya</taxon>
        <taxon>Ascomycota</taxon>
        <taxon>Pezizomycotina</taxon>
        <taxon>Eurotiomycetes</taxon>
        <taxon>Eurotiomycetidae</taxon>
        <taxon>Eurotiales</taxon>
        <taxon>Trichocomaceae</taxon>
        <taxon>Talaromyces</taxon>
        <taxon>Talaromyces sect. Bacilispori</taxon>
    </lineage>
</organism>
<dbReference type="Pfam" id="PF14880">
    <property type="entry name" value="COX14"/>
    <property type="match status" value="1"/>
</dbReference>
<dbReference type="GeneID" id="70248411"/>
<evidence type="ECO:0000313" key="7">
    <source>
        <dbReference type="EMBL" id="KAH8698316.1"/>
    </source>
</evidence>
<evidence type="ECO:0008006" key="9">
    <source>
        <dbReference type="Google" id="ProtNLM"/>
    </source>
</evidence>
<comment type="subcellular location">
    <subcellularLocation>
        <location evidence="1">Membrane</location>
        <topology evidence="1">Single-pass membrane protein</topology>
    </subcellularLocation>
</comment>
<dbReference type="GO" id="GO:0016020">
    <property type="term" value="C:membrane"/>
    <property type="evidence" value="ECO:0007669"/>
    <property type="project" value="UniProtKB-SubCell"/>
</dbReference>
<evidence type="ECO:0000256" key="1">
    <source>
        <dbReference type="ARBA" id="ARBA00004167"/>
    </source>
</evidence>
<evidence type="ECO:0000256" key="4">
    <source>
        <dbReference type="ARBA" id="ARBA00023136"/>
    </source>
</evidence>
<sequence length="283" mass="30553">MSRSAADATRFTATGPYVGPQAPYKMPDLKSKTNKQKPQPTPTSTSSSSSIGGAGGAGGGNGESVQGETPRQKVERLRAQARAARLNQNTSPVDRLIERGRRAANGAHKMIIYTLIAASGVCGALTLYSVVSLTMWNRRQRDLWLDRQLQDLQSARQAYIQGTATPEQLEILKNEKIGEIEKQKAEEAKEQRVWSKAKRFLFEGLNKGDDAAGASASTTEGARMGVIEALNAKKAEEEAAVAAMSSVSTTKVAGSLDILATNAETKAKQSAQSWSSWIWRRKD</sequence>
<evidence type="ECO:0000256" key="5">
    <source>
        <dbReference type="SAM" id="MobiDB-lite"/>
    </source>
</evidence>
<dbReference type="Proteomes" id="UP001201262">
    <property type="component" value="Unassembled WGS sequence"/>
</dbReference>
<keyword evidence="8" id="KW-1185">Reference proteome</keyword>